<comment type="subcellular location">
    <subcellularLocation>
        <location evidence="1">Membrane</location>
        <topology evidence="1">Multi-pass membrane protein</topology>
    </subcellularLocation>
</comment>
<reference evidence="8" key="1">
    <citation type="submission" date="2019-08" db="EMBL/GenBank/DDBJ databases">
        <authorList>
            <person name="Kucharzyk K."/>
            <person name="Murdoch R.W."/>
            <person name="Higgins S."/>
            <person name="Loffler F."/>
        </authorList>
    </citation>
    <scope>NUCLEOTIDE SEQUENCE</scope>
</reference>
<name>A0A644Z3G1_9ZZZZ</name>
<feature type="transmembrane region" description="Helical" evidence="6">
    <location>
        <begin position="61"/>
        <end position="84"/>
    </location>
</feature>
<evidence type="ECO:0000313" key="8">
    <source>
        <dbReference type="EMBL" id="MPM33283.1"/>
    </source>
</evidence>
<keyword evidence="5 6" id="KW-0472">Membrane</keyword>
<dbReference type="InterPro" id="IPR007816">
    <property type="entry name" value="ResB-like_domain"/>
</dbReference>
<feature type="transmembrane region" description="Helical" evidence="6">
    <location>
        <begin position="355"/>
        <end position="381"/>
    </location>
</feature>
<evidence type="ECO:0000256" key="4">
    <source>
        <dbReference type="ARBA" id="ARBA00022989"/>
    </source>
</evidence>
<dbReference type="PANTHER" id="PTHR31566">
    <property type="entry name" value="CYTOCHROME C BIOGENESIS PROTEIN CCS1, CHLOROPLASTIC"/>
    <property type="match status" value="1"/>
</dbReference>
<organism evidence="8">
    <name type="scientific">bioreactor metagenome</name>
    <dbReference type="NCBI Taxonomy" id="1076179"/>
    <lineage>
        <taxon>unclassified sequences</taxon>
        <taxon>metagenomes</taxon>
        <taxon>ecological metagenomes</taxon>
    </lineage>
</organism>
<evidence type="ECO:0000256" key="5">
    <source>
        <dbReference type="ARBA" id="ARBA00023136"/>
    </source>
</evidence>
<dbReference type="EMBL" id="VSSQ01006611">
    <property type="protein sequence ID" value="MPM33283.1"/>
    <property type="molecule type" value="Genomic_DNA"/>
</dbReference>
<feature type="transmembrane region" description="Helical" evidence="6">
    <location>
        <begin position="141"/>
        <end position="163"/>
    </location>
</feature>
<gene>
    <name evidence="8" type="primary">ccs1_3</name>
    <name evidence="8" type="ORF">SDC9_79853</name>
</gene>
<evidence type="ECO:0000256" key="1">
    <source>
        <dbReference type="ARBA" id="ARBA00004141"/>
    </source>
</evidence>
<keyword evidence="3" id="KW-0201">Cytochrome c-type biogenesis</keyword>
<dbReference type="PROSITE" id="PS51257">
    <property type="entry name" value="PROKAR_LIPOPROTEIN"/>
    <property type="match status" value="1"/>
</dbReference>
<dbReference type="GO" id="GO:0016020">
    <property type="term" value="C:membrane"/>
    <property type="evidence" value="ECO:0007669"/>
    <property type="project" value="UniProtKB-SubCell"/>
</dbReference>
<evidence type="ECO:0000256" key="2">
    <source>
        <dbReference type="ARBA" id="ARBA00022692"/>
    </source>
</evidence>
<dbReference type="GO" id="GO:0017004">
    <property type="term" value="P:cytochrome complex assembly"/>
    <property type="evidence" value="ECO:0007669"/>
    <property type="project" value="UniProtKB-KW"/>
</dbReference>
<comment type="caution">
    <text evidence="8">The sequence shown here is derived from an EMBL/GenBank/DDBJ whole genome shotgun (WGS) entry which is preliminary data.</text>
</comment>
<proteinExistence type="predicted"/>
<dbReference type="Pfam" id="PF05140">
    <property type="entry name" value="ResB"/>
    <property type="match status" value="1"/>
</dbReference>
<evidence type="ECO:0000256" key="6">
    <source>
        <dbReference type="SAM" id="Phobius"/>
    </source>
</evidence>
<evidence type="ECO:0000259" key="7">
    <source>
        <dbReference type="Pfam" id="PF05140"/>
    </source>
</evidence>
<keyword evidence="2 6" id="KW-0812">Transmembrane</keyword>
<keyword evidence="4 6" id="KW-1133">Transmembrane helix</keyword>
<dbReference type="InterPro" id="IPR023494">
    <property type="entry name" value="Cyt_c_bgen_Ccs1/CcsB/ResB"/>
</dbReference>
<accession>A0A644Z3G1</accession>
<dbReference type="AlphaFoldDB" id="A0A644Z3G1"/>
<sequence>MKKVLMFLRSMKFGMALLLMVAACSLAGSIIPQGCEPAYYLNTYKTLGSMMLTMKADRIFTSWYFIVLVVLLCVNLIFCSILRLGSTAKMYRTMPALVTKAELEETPASQEEIESYLKAKRFRQVKTENGMIWAKNRSGHYGSFIVHLALLLMLSCSAAVLSLSASEDVAVHVNETAALKDGTQIYLDSFRTADKDGTKNFVSQITVCDTAKTAMSGQVSVNHPLSAAGKKFYQYDYGTDGQLTVTYDEVSETLFLTKDDENRFFSVDGENGMVYYGLYPDYILDASGKAEPVKESPDGYPNPIYAVNLVGEGESGVGLVKPGTTLAAGGIYFAFGSAVDYSVIRVKTYPSGALALLYISFVLMLAGLWLCFFQVPIYVSVDSRGFAIRSMKPEMIVGTALRSLKREGSISHA</sequence>
<protein>
    <submittedName>
        <fullName evidence="8">Cytochrome c biogenesis protein Ccs1</fullName>
    </submittedName>
</protein>
<evidence type="ECO:0000256" key="3">
    <source>
        <dbReference type="ARBA" id="ARBA00022748"/>
    </source>
</evidence>
<feature type="domain" description="ResB-like" evidence="7">
    <location>
        <begin position="11"/>
        <end position="251"/>
    </location>
</feature>